<comment type="caution">
    <text evidence="1">The sequence shown here is derived from an EMBL/GenBank/DDBJ whole genome shotgun (WGS) entry which is preliminary data.</text>
</comment>
<organism evidence="1 2">
    <name type="scientific">Rubroshorea leprosula</name>
    <dbReference type="NCBI Taxonomy" id="152421"/>
    <lineage>
        <taxon>Eukaryota</taxon>
        <taxon>Viridiplantae</taxon>
        <taxon>Streptophyta</taxon>
        <taxon>Embryophyta</taxon>
        <taxon>Tracheophyta</taxon>
        <taxon>Spermatophyta</taxon>
        <taxon>Magnoliopsida</taxon>
        <taxon>eudicotyledons</taxon>
        <taxon>Gunneridae</taxon>
        <taxon>Pentapetalae</taxon>
        <taxon>rosids</taxon>
        <taxon>malvids</taxon>
        <taxon>Malvales</taxon>
        <taxon>Dipterocarpaceae</taxon>
        <taxon>Rubroshorea</taxon>
    </lineage>
</organism>
<dbReference type="SUPFAM" id="SSF52029">
    <property type="entry name" value="GroEL apical domain-like"/>
    <property type="match status" value="1"/>
</dbReference>
<reference evidence="1 2" key="1">
    <citation type="journal article" date="2021" name="Commun. Biol.">
        <title>The genome of Shorea leprosula (Dipterocarpaceae) highlights the ecological relevance of drought in aseasonal tropical rainforests.</title>
        <authorList>
            <person name="Ng K.K.S."/>
            <person name="Kobayashi M.J."/>
            <person name="Fawcett J.A."/>
            <person name="Hatakeyama M."/>
            <person name="Paape T."/>
            <person name="Ng C.H."/>
            <person name="Ang C.C."/>
            <person name="Tnah L.H."/>
            <person name="Lee C.T."/>
            <person name="Nishiyama T."/>
            <person name="Sese J."/>
            <person name="O'Brien M.J."/>
            <person name="Copetti D."/>
            <person name="Mohd Noor M.I."/>
            <person name="Ong R.C."/>
            <person name="Putra M."/>
            <person name="Sireger I.Z."/>
            <person name="Indrioko S."/>
            <person name="Kosugi Y."/>
            <person name="Izuno A."/>
            <person name="Isagi Y."/>
            <person name="Lee S.L."/>
            <person name="Shimizu K.K."/>
        </authorList>
    </citation>
    <scope>NUCLEOTIDE SEQUENCE [LARGE SCALE GENOMIC DNA]</scope>
    <source>
        <strain evidence="1">214</strain>
    </source>
</reference>
<dbReference type="Proteomes" id="UP001054252">
    <property type="component" value="Unassembled WGS sequence"/>
</dbReference>
<keyword evidence="2" id="KW-1185">Reference proteome</keyword>
<dbReference type="InterPro" id="IPR027409">
    <property type="entry name" value="GroEL-like_apical_dom_sf"/>
</dbReference>
<gene>
    <name evidence="1" type="ORF">SLEP1_g2723</name>
</gene>
<protein>
    <submittedName>
        <fullName evidence="1">Uncharacterized protein</fullName>
    </submittedName>
</protein>
<name>A0AAV5HRT1_9ROSI</name>
<evidence type="ECO:0000313" key="1">
    <source>
        <dbReference type="EMBL" id="GKU88457.1"/>
    </source>
</evidence>
<proteinExistence type="predicted"/>
<evidence type="ECO:0000313" key="2">
    <source>
        <dbReference type="Proteomes" id="UP001054252"/>
    </source>
</evidence>
<dbReference type="AlphaFoldDB" id="A0AAV5HRT1"/>
<accession>A0AAV5HRT1</accession>
<sequence length="125" mass="14241">MQPGVQVLVNDPRELEKIRETEADMTKEHIEKLLKAGANVILTTKRIDDMALKTSFFISFLLCGGWGYCCETCPKRRYVVKATGETMGEETFDSSLLEYADEVVECIADDDVIIYDKGDNNYWFP</sequence>
<dbReference type="Gene3D" id="3.50.7.10">
    <property type="entry name" value="GroEL"/>
    <property type="match status" value="1"/>
</dbReference>
<dbReference type="EMBL" id="BPVZ01000002">
    <property type="protein sequence ID" value="GKU88457.1"/>
    <property type="molecule type" value="Genomic_DNA"/>
</dbReference>